<feature type="transmembrane region" description="Helical" evidence="8">
    <location>
        <begin position="224"/>
        <end position="243"/>
    </location>
</feature>
<dbReference type="PANTHER" id="PTHR30012:SF0">
    <property type="entry name" value="TYPE II SECRETION SYSTEM PROTEIN F-RELATED"/>
    <property type="match status" value="1"/>
</dbReference>
<dbReference type="InterPro" id="IPR011850">
    <property type="entry name" value="T2SS_GspF"/>
</dbReference>
<dbReference type="RefSeq" id="WP_321391891.1">
    <property type="nucleotide sequence ID" value="NZ_CP139487.1"/>
</dbReference>
<keyword evidence="4" id="KW-0997">Cell inner membrane</keyword>
<protein>
    <submittedName>
        <fullName evidence="10">Type II secretion system inner membrane protein GspF</fullName>
    </submittedName>
</protein>
<reference evidence="10 11" key="1">
    <citation type="submission" date="2023-11" db="EMBL/GenBank/DDBJ databases">
        <title>Peredibacter starrii A3.12.</title>
        <authorList>
            <person name="Mitchell R.J."/>
        </authorList>
    </citation>
    <scope>NUCLEOTIDE SEQUENCE [LARGE SCALE GENOMIC DNA]</scope>
    <source>
        <strain evidence="10 11">A3.12</strain>
    </source>
</reference>
<dbReference type="GO" id="GO:0015628">
    <property type="term" value="P:protein secretion by the type II secretion system"/>
    <property type="evidence" value="ECO:0007669"/>
    <property type="project" value="InterPro"/>
</dbReference>
<evidence type="ECO:0000256" key="5">
    <source>
        <dbReference type="ARBA" id="ARBA00022692"/>
    </source>
</evidence>
<dbReference type="PANTHER" id="PTHR30012">
    <property type="entry name" value="GENERAL SECRETION PATHWAY PROTEIN"/>
    <property type="match status" value="1"/>
</dbReference>
<evidence type="ECO:0000256" key="7">
    <source>
        <dbReference type="ARBA" id="ARBA00023136"/>
    </source>
</evidence>
<dbReference type="InterPro" id="IPR003004">
    <property type="entry name" value="GspF/PilC"/>
</dbReference>
<keyword evidence="6 8" id="KW-1133">Transmembrane helix</keyword>
<proteinExistence type="inferred from homology"/>
<keyword evidence="7 8" id="KW-0472">Membrane</keyword>
<keyword evidence="11" id="KW-1185">Reference proteome</keyword>
<dbReference type="NCBIfam" id="TIGR02120">
    <property type="entry name" value="GspF"/>
    <property type="match status" value="1"/>
</dbReference>
<dbReference type="EMBL" id="CP139487">
    <property type="protein sequence ID" value="WPU64011.1"/>
    <property type="molecule type" value="Genomic_DNA"/>
</dbReference>
<dbReference type="GO" id="GO:0005886">
    <property type="term" value="C:plasma membrane"/>
    <property type="evidence" value="ECO:0007669"/>
    <property type="project" value="UniProtKB-SubCell"/>
</dbReference>
<dbReference type="AlphaFoldDB" id="A0AAX4HLB1"/>
<evidence type="ECO:0000256" key="3">
    <source>
        <dbReference type="ARBA" id="ARBA00022475"/>
    </source>
</evidence>
<evidence type="ECO:0000256" key="8">
    <source>
        <dbReference type="SAM" id="Phobius"/>
    </source>
</evidence>
<organism evidence="10 11">
    <name type="scientific">Peredibacter starrii</name>
    <dbReference type="NCBI Taxonomy" id="28202"/>
    <lineage>
        <taxon>Bacteria</taxon>
        <taxon>Pseudomonadati</taxon>
        <taxon>Bdellovibrionota</taxon>
        <taxon>Bacteriovoracia</taxon>
        <taxon>Bacteriovoracales</taxon>
        <taxon>Bacteriovoracaceae</taxon>
        <taxon>Peredibacter</taxon>
    </lineage>
</organism>
<evidence type="ECO:0000313" key="11">
    <source>
        <dbReference type="Proteomes" id="UP001324634"/>
    </source>
</evidence>
<evidence type="ECO:0000313" key="10">
    <source>
        <dbReference type="EMBL" id="WPU64011.1"/>
    </source>
</evidence>
<evidence type="ECO:0000256" key="6">
    <source>
        <dbReference type="ARBA" id="ARBA00022989"/>
    </source>
</evidence>
<keyword evidence="5 8" id="KW-0812">Transmembrane</keyword>
<evidence type="ECO:0000256" key="2">
    <source>
        <dbReference type="ARBA" id="ARBA00005745"/>
    </source>
</evidence>
<name>A0AAX4HLB1_9BACT</name>
<dbReference type="Gene3D" id="1.20.81.30">
    <property type="entry name" value="Type II secretion system (T2SS), domain F"/>
    <property type="match status" value="2"/>
</dbReference>
<dbReference type="Proteomes" id="UP001324634">
    <property type="component" value="Chromosome"/>
</dbReference>
<dbReference type="KEGG" id="psti:SOO65_15045"/>
<dbReference type="PRINTS" id="PR00812">
    <property type="entry name" value="BCTERIALGSPF"/>
</dbReference>
<feature type="domain" description="Type II secretion system protein GspF" evidence="9">
    <location>
        <begin position="274"/>
        <end position="396"/>
    </location>
</feature>
<dbReference type="InterPro" id="IPR042094">
    <property type="entry name" value="T2SS_GspF_sf"/>
</dbReference>
<dbReference type="FunFam" id="1.20.81.30:FF:000001">
    <property type="entry name" value="Type II secretion system protein F"/>
    <property type="match status" value="2"/>
</dbReference>
<feature type="transmembrane region" description="Helical" evidence="8">
    <location>
        <begin position="172"/>
        <end position="193"/>
    </location>
</feature>
<sequence>MPIYSYRGMDRSGKEIKNTVNVESIAAAKQKIKSMGIMLIDIREQKAQGTSGGSSLLQLRGSVNVEDLAMMTRQLATLIKAKIQIVEALAALVDQVDNATLRLVLADLRQKVNEGASLAKALQDHPKVFNSVYVNMVEAGEASGTLEIVLLRLADFTEAQVKLKNKIKGAMTYPVIMAVFGFAMMNVIFIFVIPKMAKIFTSTKRELPFITKVCIWISEFLQNYWWLMIAAIIGGAFLLNKYLNTNKGRAQWHSLQLKLPVLGMLIKMINVSRFCSTLGTLMNSGVPILTALNIVKNLIPNVHMKDAVEKARISVSEGASITNPLIQSGYFPALVTHMIRLGERSGELEPMLKIISENYEDQVESKISGLTSILEPIMMICLGVAVGFIVFAVVIPMMDLNKIS</sequence>
<accession>A0AAX4HLB1</accession>
<dbReference type="GO" id="GO:0015627">
    <property type="term" value="C:type II protein secretion system complex"/>
    <property type="evidence" value="ECO:0007669"/>
    <property type="project" value="InterPro"/>
</dbReference>
<dbReference type="Pfam" id="PF00482">
    <property type="entry name" value="T2SSF"/>
    <property type="match status" value="2"/>
</dbReference>
<dbReference type="InterPro" id="IPR018076">
    <property type="entry name" value="T2SS_GspF_dom"/>
</dbReference>
<gene>
    <name evidence="10" type="primary">gspF</name>
    <name evidence="10" type="ORF">SOO65_15045</name>
</gene>
<feature type="domain" description="Type II secretion system protein GspF" evidence="9">
    <location>
        <begin position="72"/>
        <end position="194"/>
    </location>
</feature>
<evidence type="ECO:0000259" key="9">
    <source>
        <dbReference type="Pfam" id="PF00482"/>
    </source>
</evidence>
<evidence type="ECO:0000256" key="4">
    <source>
        <dbReference type="ARBA" id="ARBA00022519"/>
    </source>
</evidence>
<feature type="transmembrane region" description="Helical" evidence="8">
    <location>
        <begin position="377"/>
        <end position="398"/>
    </location>
</feature>
<keyword evidence="3" id="KW-1003">Cell membrane</keyword>
<evidence type="ECO:0000256" key="1">
    <source>
        <dbReference type="ARBA" id="ARBA00004429"/>
    </source>
</evidence>
<comment type="subcellular location">
    <subcellularLocation>
        <location evidence="1">Cell inner membrane</location>
        <topology evidence="1">Multi-pass membrane protein</topology>
    </subcellularLocation>
</comment>
<comment type="similarity">
    <text evidence="2">Belongs to the GSP F family.</text>
</comment>